<feature type="region of interest" description="Disordered" evidence="1">
    <location>
        <begin position="48"/>
        <end position="70"/>
    </location>
</feature>
<dbReference type="Proteomes" id="UP001642484">
    <property type="component" value="Unassembled WGS sequence"/>
</dbReference>
<accession>A0ABP0SGZ3</accession>
<sequence length="249" mass="27695">MHPQHPHPRNEGTVAMIEERQGGVHEEDTTAGEVLAPLEYSNVQCEPEQRLRPDMRPPTRGRGYEERPGTELGAGLFRAGAGAGAAPARRKVVHVDHHHVHHHHHFHGAQNVDGLPSDASELRRHELSAEHQAEQRLEPRSVAPNTARPSRGHRQAAARRAARSRQVDFESSLTSELGRLQTSTFSTFGGAPVDLASKASCFMATSVLERERKTPPELQLQEYFELMSSLPMETRLKLSPYSVQLSKTK</sequence>
<evidence type="ECO:0000313" key="3">
    <source>
        <dbReference type="Proteomes" id="UP001642484"/>
    </source>
</evidence>
<comment type="caution">
    <text evidence="2">The sequence shown here is derived from an EMBL/GenBank/DDBJ whole genome shotgun (WGS) entry which is preliminary data.</text>
</comment>
<name>A0ABP0SGZ3_9DINO</name>
<evidence type="ECO:0000313" key="2">
    <source>
        <dbReference type="EMBL" id="CAK9111672.1"/>
    </source>
</evidence>
<gene>
    <name evidence="2" type="ORF">CCMP2556_LOCUS51817</name>
</gene>
<dbReference type="EMBL" id="CAXAMN010027583">
    <property type="protein sequence ID" value="CAK9111672.1"/>
    <property type="molecule type" value="Genomic_DNA"/>
</dbReference>
<reference evidence="2 3" key="1">
    <citation type="submission" date="2024-02" db="EMBL/GenBank/DDBJ databases">
        <authorList>
            <person name="Chen Y."/>
            <person name="Shah S."/>
            <person name="Dougan E. K."/>
            <person name="Thang M."/>
            <person name="Chan C."/>
        </authorList>
    </citation>
    <scope>NUCLEOTIDE SEQUENCE [LARGE SCALE GENOMIC DNA]</scope>
</reference>
<feature type="compositionally biased region" description="Basic residues" evidence="1">
    <location>
        <begin position="150"/>
        <end position="163"/>
    </location>
</feature>
<keyword evidence="3" id="KW-1185">Reference proteome</keyword>
<protein>
    <submittedName>
        <fullName evidence="2">Uncharacterized protein</fullName>
    </submittedName>
</protein>
<feature type="compositionally biased region" description="Basic and acidic residues" evidence="1">
    <location>
        <begin position="48"/>
        <end position="69"/>
    </location>
</feature>
<proteinExistence type="predicted"/>
<evidence type="ECO:0000256" key="1">
    <source>
        <dbReference type="SAM" id="MobiDB-lite"/>
    </source>
</evidence>
<feature type="compositionally biased region" description="Basic and acidic residues" evidence="1">
    <location>
        <begin position="123"/>
        <end position="139"/>
    </location>
</feature>
<feature type="region of interest" description="Disordered" evidence="1">
    <location>
        <begin position="123"/>
        <end position="167"/>
    </location>
</feature>
<organism evidence="2 3">
    <name type="scientific">Durusdinium trenchii</name>
    <dbReference type="NCBI Taxonomy" id="1381693"/>
    <lineage>
        <taxon>Eukaryota</taxon>
        <taxon>Sar</taxon>
        <taxon>Alveolata</taxon>
        <taxon>Dinophyceae</taxon>
        <taxon>Suessiales</taxon>
        <taxon>Symbiodiniaceae</taxon>
        <taxon>Durusdinium</taxon>
    </lineage>
</organism>